<dbReference type="RefSeq" id="WP_380969810.1">
    <property type="nucleotide sequence ID" value="NZ_JBHTCO010000044.1"/>
</dbReference>
<evidence type="ECO:0000313" key="2">
    <source>
        <dbReference type="Proteomes" id="UP001596505"/>
    </source>
</evidence>
<organism evidence="1 2">
    <name type="scientific">Scopulibacillus cellulosilyticus</name>
    <dbReference type="NCBI Taxonomy" id="2665665"/>
    <lineage>
        <taxon>Bacteria</taxon>
        <taxon>Bacillati</taxon>
        <taxon>Bacillota</taxon>
        <taxon>Bacilli</taxon>
        <taxon>Bacillales</taxon>
        <taxon>Sporolactobacillaceae</taxon>
        <taxon>Scopulibacillus</taxon>
    </lineage>
</organism>
<keyword evidence="2" id="KW-1185">Reference proteome</keyword>
<evidence type="ECO:0000313" key="1">
    <source>
        <dbReference type="EMBL" id="MFC7395347.1"/>
    </source>
</evidence>
<comment type="caution">
    <text evidence="1">The sequence shown here is derived from an EMBL/GenBank/DDBJ whole genome shotgun (WGS) entry which is preliminary data.</text>
</comment>
<sequence length="81" mass="8654">MTLAIFYNANVEATALDNAGVFNGENQGFCWNSHFKQNNNLNLTGFVNPSAGNITIVRDDDGIDATINDQDLSAGAIGQSF</sequence>
<name>A0ABW2Q2U4_9BACL</name>
<dbReference type="EMBL" id="JBHTCO010000044">
    <property type="protein sequence ID" value="MFC7395347.1"/>
    <property type="molecule type" value="Genomic_DNA"/>
</dbReference>
<proteinExistence type="predicted"/>
<protein>
    <recommendedName>
        <fullName evidence="3">Spore germination protein GerPA/GerPF</fullName>
    </recommendedName>
</protein>
<evidence type="ECO:0008006" key="3">
    <source>
        <dbReference type="Google" id="ProtNLM"/>
    </source>
</evidence>
<accession>A0ABW2Q2U4</accession>
<reference evidence="2" key="1">
    <citation type="journal article" date="2019" name="Int. J. Syst. Evol. Microbiol.">
        <title>The Global Catalogue of Microorganisms (GCM) 10K type strain sequencing project: providing services to taxonomists for standard genome sequencing and annotation.</title>
        <authorList>
            <consortium name="The Broad Institute Genomics Platform"/>
            <consortium name="The Broad Institute Genome Sequencing Center for Infectious Disease"/>
            <person name="Wu L."/>
            <person name="Ma J."/>
        </authorList>
    </citation>
    <scope>NUCLEOTIDE SEQUENCE [LARGE SCALE GENOMIC DNA]</scope>
    <source>
        <strain evidence="2">CGMCC 1.16305</strain>
    </source>
</reference>
<dbReference type="Proteomes" id="UP001596505">
    <property type="component" value="Unassembled WGS sequence"/>
</dbReference>
<gene>
    <name evidence="1" type="ORF">ACFQRG_20780</name>
</gene>